<comment type="caution">
    <text evidence="6">The sequence shown here is derived from an EMBL/GenBank/DDBJ whole genome shotgun (WGS) entry which is preliminary data.</text>
</comment>
<dbReference type="STRING" id="1219080.VEZ01S_07_01270"/>
<dbReference type="InterPro" id="IPR008183">
    <property type="entry name" value="Aldose_1/G6P_1-epimerase"/>
</dbReference>
<dbReference type="PIRSF" id="PIRSF016020">
    <property type="entry name" value="PHexose_mutarotase"/>
    <property type="match status" value="1"/>
</dbReference>
<keyword evidence="7" id="KW-1185">Reference proteome</keyword>
<evidence type="ECO:0000256" key="5">
    <source>
        <dbReference type="PIRSR" id="PIRSR016020-1"/>
    </source>
</evidence>
<dbReference type="eggNOG" id="COG0676">
    <property type="taxonomic scope" value="Bacteria"/>
</dbReference>
<dbReference type="EC" id="5.1.3.15" evidence="4"/>
<evidence type="ECO:0000256" key="2">
    <source>
        <dbReference type="ARBA" id="ARBA00005866"/>
    </source>
</evidence>
<organism evidence="6 7">
    <name type="scientific">Vibrio ezurae NBRC 102218</name>
    <dbReference type="NCBI Taxonomy" id="1219080"/>
    <lineage>
        <taxon>Bacteria</taxon>
        <taxon>Pseudomonadati</taxon>
        <taxon>Pseudomonadota</taxon>
        <taxon>Gammaproteobacteria</taxon>
        <taxon>Vibrionales</taxon>
        <taxon>Vibrionaceae</taxon>
        <taxon>Vibrio</taxon>
    </lineage>
</organism>
<evidence type="ECO:0000313" key="7">
    <source>
        <dbReference type="Proteomes" id="UP000016562"/>
    </source>
</evidence>
<evidence type="ECO:0000256" key="4">
    <source>
        <dbReference type="PIRNR" id="PIRNR016020"/>
    </source>
</evidence>
<dbReference type="InterPro" id="IPR011013">
    <property type="entry name" value="Gal_mutarotase_sf_dom"/>
</dbReference>
<dbReference type="InterPro" id="IPR014718">
    <property type="entry name" value="GH-type_carb-bd"/>
</dbReference>
<dbReference type="SUPFAM" id="SSF74650">
    <property type="entry name" value="Galactose mutarotase-like"/>
    <property type="match status" value="1"/>
</dbReference>
<dbReference type="Proteomes" id="UP000016562">
    <property type="component" value="Unassembled WGS sequence"/>
</dbReference>
<protein>
    <recommendedName>
        <fullName evidence="4">Putative glucose-6-phosphate 1-epimerase</fullName>
        <ecNumber evidence="4">5.1.3.15</ecNumber>
    </recommendedName>
</protein>
<dbReference type="Pfam" id="PF01263">
    <property type="entry name" value="Aldose_epim"/>
    <property type="match status" value="1"/>
</dbReference>
<dbReference type="EMBL" id="BATM01000007">
    <property type="protein sequence ID" value="GAD78950.1"/>
    <property type="molecule type" value="Genomic_DNA"/>
</dbReference>
<keyword evidence="3 4" id="KW-0413">Isomerase</keyword>
<evidence type="ECO:0000256" key="3">
    <source>
        <dbReference type="ARBA" id="ARBA00023235"/>
    </source>
</evidence>
<evidence type="ECO:0000256" key="1">
    <source>
        <dbReference type="ARBA" id="ARBA00001096"/>
    </source>
</evidence>
<dbReference type="PANTHER" id="PTHR11122:SF13">
    <property type="entry name" value="GLUCOSE-6-PHOSPHATE 1-EPIMERASE"/>
    <property type="match status" value="1"/>
</dbReference>
<reference evidence="6 7" key="1">
    <citation type="submission" date="2013-09" db="EMBL/GenBank/DDBJ databases">
        <title>Whole genome shotgun sequence of Vibrio ezurae NBRC 102218.</title>
        <authorList>
            <person name="Yoshida I."/>
            <person name="Hosoyama A."/>
            <person name="Numata M."/>
            <person name="Hashimoto M."/>
            <person name="Hosoyama Y."/>
            <person name="Tsuchikane K."/>
            <person name="Noguchi M."/>
            <person name="Hirakata S."/>
            <person name="Ichikawa N."/>
            <person name="Ohji S."/>
            <person name="Yamazoe A."/>
            <person name="Fujita N."/>
        </authorList>
    </citation>
    <scope>NUCLEOTIDE SEQUENCE [LARGE SCALE GENOMIC DNA]</scope>
    <source>
        <strain evidence="6 7">NBRC 102218</strain>
    </source>
</reference>
<dbReference type="GO" id="GO:0047938">
    <property type="term" value="F:glucose-6-phosphate 1-epimerase activity"/>
    <property type="evidence" value="ECO:0007669"/>
    <property type="project" value="UniProtKB-UniRule"/>
</dbReference>
<feature type="active site" evidence="5">
    <location>
        <position position="163"/>
    </location>
</feature>
<dbReference type="GO" id="GO:0030246">
    <property type="term" value="F:carbohydrate binding"/>
    <property type="evidence" value="ECO:0007669"/>
    <property type="project" value="UniProtKB-UniRule"/>
</dbReference>
<dbReference type="OrthoDB" id="9790727at2"/>
<proteinExistence type="inferred from homology"/>
<dbReference type="AlphaFoldDB" id="U3AYX8"/>
<comment type="similarity">
    <text evidence="2 4">Belongs to the glucose-6-phosphate 1-epimerase family.</text>
</comment>
<dbReference type="RefSeq" id="WP_021712661.1">
    <property type="nucleotide sequence ID" value="NZ_BATM01000007.1"/>
</dbReference>
<name>U3AYX8_9VIBR</name>
<gene>
    <name evidence="6" type="ORF">VEZ01S_07_01270</name>
</gene>
<dbReference type="Gene3D" id="2.70.98.10">
    <property type="match status" value="1"/>
</dbReference>
<dbReference type="PANTHER" id="PTHR11122">
    <property type="entry name" value="APOSPORY-ASSOCIATED PROTEIN C-RELATED"/>
    <property type="match status" value="1"/>
</dbReference>
<dbReference type="InterPro" id="IPR025532">
    <property type="entry name" value="G6P_1-epimerase"/>
</dbReference>
<evidence type="ECO:0000313" key="6">
    <source>
        <dbReference type="EMBL" id="GAD78950.1"/>
    </source>
</evidence>
<dbReference type="GO" id="GO:0005975">
    <property type="term" value="P:carbohydrate metabolic process"/>
    <property type="evidence" value="ECO:0007669"/>
    <property type="project" value="InterPro"/>
</dbReference>
<accession>U3AYX8</accession>
<feature type="active site" evidence="5">
    <location>
        <position position="265"/>
    </location>
</feature>
<comment type="catalytic activity">
    <reaction evidence="1">
        <text>alpha-D-glucose 6-phosphate = beta-D-glucose 6-phosphate</text>
        <dbReference type="Rhea" id="RHEA:16249"/>
        <dbReference type="ChEBI" id="CHEBI:58225"/>
        <dbReference type="ChEBI" id="CHEBI:58247"/>
        <dbReference type="EC" id="5.1.3.15"/>
    </reaction>
</comment>
<dbReference type="CDD" id="cd09020">
    <property type="entry name" value="D-hex-6-P-epi_like"/>
    <property type="match status" value="1"/>
</dbReference>
<sequence>MDVYQLPAVTVLSDNVTIAQHEQLKIVRVIHEKARAAITLHGGHVISYIPQGQQEVIWMSEQANFDGKAALRGGIPVCWPWFGRVAAPAHGFARTAQWQLIEHRENDSGVIISLGLNASEETKAIWPHQFEAVLNVEVGDELKVSLVMTNTDNTDWRFSAALHTYLNLSDIEKVETRGMGPEYIDSLNDAALTQGEEVLTLTGTIDRVYTQPKPLITLSDPDFKRDIIVENQGANSAVIWNPWADGAKGMGDMQDDGYKTFLCIESSHHAPSLEAGTVVKAGDSYTLSTTIRCQ</sequence>